<comment type="caution">
    <text evidence="1">The sequence shown here is derived from an EMBL/GenBank/DDBJ whole genome shotgun (WGS) entry which is preliminary data.</text>
</comment>
<dbReference type="Proteomes" id="UP001056120">
    <property type="component" value="Linkage Group LG09"/>
</dbReference>
<keyword evidence="2" id="KW-1185">Reference proteome</keyword>
<dbReference type="EMBL" id="CM042026">
    <property type="protein sequence ID" value="KAI3804728.1"/>
    <property type="molecule type" value="Genomic_DNA"/>
</dbReference>
<accession>A0ACB9I916</accession>
<organism evidence="1 2">
    <name type="scientific">Smallanthus sonchifolius</name>
    <dbReference type="NCBI Taxonomy" id="185202"/>
    <lineage>
        <taxon>Eukaryota</taxon>
        <taxon>Viridiplantae</taxon>
        <taxon>Streptophyta</taxon>
        <taxon>Embryophyta</taxon>
        <taxon>Tracheophyta</taxon>
        <taxon>Spermatophyta</taxon>
        <taxon>Magnoliopsida</taxon>
        <taxon>eudicotyledons</taxon>
        <taxon>Gunneridae</taxon>
        <taxon>Pentapetalae</taxon>
        <taxon>asterids</taxon>
        <taxon>campanulids</taxon>
        <taxon>Asterales</taxon>
        <taxon>Asteraceae</taxon>
        <taxon>Asteroideae</taxon>
        <taxon>Heliantheae alliance</taxon>
        <taxon>Millerieae</taxon>
        <taxon>Smallanthus</taxon>
    </lineage>
</organism>
<protein>
    <submittedName>
        <fullName evidence="1">Uncharacterized protein</fullName>
    </submittedName>
</protein>
<sequence length="82" mass="9033">MVLRDGRITQAGKYNDILNSGDFMDLVGAHKEALSAIDSISTSVQKQTDSSKNTNDSQNDEANDISGSKTQLVQEEEREKEE</sequence>
<reference evidence="1 2" key="2">
    <citation type="journal article" date="2022" name="Mol. Ecol. Resour.">
        <title>The genomes of chicory, endive, great burdock and yacon provide insights into Asteraceae paleo-polyploidization history and plant inulin production.</title>
        <authorList>
            <person name="Fan W."/>
            <person name="Wang S."/>
            <person name="Wang H."/>
            <person name="Wang A."/>
            <person name="Jiang F."/>
            <person name="Liu H."/>
            <person name="Zhao H."/>
            <person name="Xu D."/>
            <person name="Zhang Y."/>
        </authorList>
    </citation>
    <scope>NUCLEOTIDE SEQUENCE [LARGE SCALE GENOMIC DNA]</scope>
    <source>
        <strain evidence="2">cv. Yunnan</strain>
        <tissue evidence="1">Leaves</tissue>
    </source>
</reference>
<reference evidence="2" key="1">
    <citation type="journal article" date="2022" name="Mol. Ecol. Resour.">
        <title>The genomes of chicory, endive, great burdock and yacon provide insights into Asteraceae palaeo-polyploidization history and plant inulin production.</title>
        <authorList>
            <person name="Fan W."/>
            <person name="Wang S."/>
            <person name="Wang H."/>
            <person name="Wang A."/>
            <person name="Jiang F."/>
            <person name="Liu H."/>
            <person name="Zhao H."/>
            <person name="Xu D."/>
            <person name="Zhang Y."/>
        </authorList>
    </citation>
    <scope>NUCLEOTIDE SEQUENCE [LARGE SCALE GENOMIC DNA]</scope>
    <source>
        <strain evidence="2">cv. Yunnan</strain>
    </source>
</reference>
<evidence type="ECO:0000313" key="2">
    <source>
        <dbReference type="Proteomes" id="UP001056120"/>
    </source>
</evidence>
<evidence type="ECO:0000313" key="1">
    <source>
        <dbReference type="EMBL" id="KAI3804728.1"/>
    </source>
</evidence>
<gene>
    <name evidence="1" type="ORF">L1987_26491</name>
</gene>
<proteinExistence type="predicted"/>
<name>A0ACB9I916_9ASTR</name>